<protein>
    <submittedName>
        <fullName evidence="1">Uncharacterized protein</fullName>
    </submittedName>
</protein>
<dbReference type="Proteomes" id="UP000672027">
    <property type="component" value="Chromosome"/>
</dbReference>
<reference evidence="1 2" key="1">
    <citation type="submission" date="2021-04" db="EMBL/GenBank/DDBJ databases">
        <title>Genomics, taxonomy and metabolism of representatives of sulfur bacteria of the genus Thiothrix: Thiothrix fructosivorans QT, Thiothrix unzii A1T and three new species, Thiothrix subterranea sp. nov., Thiothrix litoralis sp. nov. and 'Candidatus Thiothrix anitrata' sp. nov.</title>
        <authorList>
            <person name="Ravin N.V."/>
            <person name="Smolyakov D."/>
            <person name="Rudenko T.S."/>
            <person name="Mardanov A.V."/>
            <person name="Beletsky A.V."/>
            <person name="Markov N.D."/>
            <person name="Fomenkov A.I."/>
            <person name="Roberts R.J."/>
            <person name="Karnachuk O.V."/>
            <person name="Novikov A."/>
            <person name="Grabovich M.Y."/>
        </authorList>
    </citation>
    <scope>NUCLEOTIDE SEQUENCE [LARGE SCALE GENOMIC DNA]</scope>
    <source>
        <strain evidence="1 2">A52</strain>
    </source>
</reference>
<accession>A0ABX7X5L3</accession>
<evidence type="ECO:0000313" key="1">
    <source>
        <dbReference type="EMBL" id="QTR51176.1"/>
    </source>
</evidence>
<dbReference type="EMBL" id="CP072800">
    <property type="protein sequence ID" value="QTR51176.1"/>
    <property type="molecule type" value="Genomic_DNA"/>
</dbReference>
<proteinExistence type="predicted"/>
<organism evidence="1 2">
    <name type="scientific">Candidatus Thiothrix anitrata</name>
    <dbReference type="NCBI Taxonomy" id="2823902"/>
    <lineage>
        <taxon>Bacteria</taxon>
        <taxon>Pseudomonadati</taxon>
        <taxon>Pseudomonadota</taxon>
        <taxon>Gammaproteobacteria</taxon>
        <taxon>Thiotrichales</taxon>
        <taxon>Thiotrichaceae</taxon>
        <taxon>Thiothrix</taxon>
    </lineage>
</organism>
<dbReference type="RefSeq" id="WP_210229358.1">
    <property type="nucleotide sequence ID" value="NZ_CP072800.1"/>
</dbReference>
<keyword evidence="2" id="KW-1185">Reference proteome</keyword>
<sequence>MTNNRVLAAVSANPAADEKRLEYIELFTTNGSLPDADSALTEAFGFEAFVFARRGMGDFPNDLRAFASNQFICATRDTVDVNGKETMIATMPNYGIPPSDIDVVKTALDTMLQNAIKRGVVSYRDPRGPGFECVLIDEESVDRLNLGRRQTIILSVPWWSITDS</sequence>
<name>A0ABX7X5L3_9GAMM</name>
<evidence type="ECO:0000313" key="2">
    <source>
        <dbReference type="Proteomes" id="UP000672027"/>
    </source>
</evidence>
<gene>
    <name evidence="1" type="ORF">J8380_06390</name>
</gene>